<reference evidence="2 3" key="1">
    <citation type="journal article" date="2015" name="Sci. Rep.">
        <title>Chromosome-level genome map provides insights into diverse defense mechanisms in the medicinal fungus Ganoderma sinense.</title>
        <authorList>
            <person name="Zhu Y."/>
            <person name="Xu J."/>
            <person name="Sun C."/>
            <person name="Zhou S."/>
            <person name="Xu H."/>
            <person name="Nelson D.R."/>
            <person name="Qian J."/>
            <person name="Song J."/>
            <person name="Luo H."/>
            <person name="Xiang L."/>
            <person name="Li Y."/>
            <person name="Xu Z."/>
            <person name="Ji A."/>
            <person name="Wang L."/>
            <person name="Lu S."/>
            <person name="Hayward A."/>
            <person name="Sun W."/>
            <person name="Li X."/>
            <person name="Schwartz D.C."/>
            <person name="Wang Y."/>
            <person name="Chen S."/>
        </authorList>
    </citation>
    <scope>NUCLEOTIDE SEQUENCE [LARGE SCALE GENOMIC DNA]</scope>
    <source>
        <strain evidence="2 3">ZZ0214-1</strain>
    </source>
</reference>
<organism evidence="2 3">
    <name type="scientific">Ganoderma sinense ZZ0214-1</name>
    <dbReference type="NCBI Taxonomy" id="1077348"/>
    <lineage>
        <taxon>Eukaryota</taxon>
        <taxon>Fungi</taxon>
        <taxon>Dikarya</taxon>
        <taxon>Basidiomycota</taxon>
        <taxon>Agaricomycotina</taxon>
        <taxon>Agaricomycetes</taxon>
        <taxon>Polyporales</taxon>
        <taxon>Polyporaceae</taxon>
        <taxon>Ganoderma</taxon>
    </lineage>
</organism>
<keyword evidence="3" id="KW-1185">Reference proteome</keyword>
<proteinExistence type="predicted"/>
<name>A0A2G8RSP2_9APHY</name>
<comment type="caution">
    <text evidence="2">The sequence shown here is derived from an EMBL/GenBank/DDBJ whole genome shotgun (WGS) entry which is preliminary data.</text>
</comment>
<dbReference type="Proteomes" id="UP000230002">
    <property type="component" value="Unassembled WGS sequence"/>
</dbReference>
<evidence type="ECO:0000313" key="3">
    <source>
        <dbReference type="Proteomes" id="UP000230002"/>
    </source>
</evidence>
<gene>
    <name evidence="2" type="ORF">GSI_14292</name>
</gene>
<sequence>MRAGSLKPPQAHTPNGAISPAGRKYDPPGALEPWQWSPHDVSGGGHRPPRRPSESTAIQFEDTADGEWRMAALFEGIPKPVKDPQIEMGAPAKPPGNPAFSDCRQAPSLDGPPTSTSSLCPVVLPSPVHIDFPVRSQPVLCQSFLTAWSEARTSGCRVCKRYTSQRVHIFTMVAHVRWMPVPASQDLRPFTDGRRSSASMLHPPGRSYSRAGRGIFLSLRVHSQIQGRVALDRTLVTVGGSDRAFFPQMSTPQLPPGIFGNMAMQPNLQNIHGRSPFGYDCMNSEMRVRGDIAACRLSGLNLRLDGRRPSEASLDRSVS</sequence>
<accession>A0A2G8RSP2</accession>
<protein>
    <submittedName>
        <fullName evidence="2">Uncharacterized protein</fullName>
    </submittedName>
</protein>
<evidence type="ECO:0000256" key="1">
    <source>
        <dbReference type="SAM" id="MobiDB-lite"/>
    </source>
</evidence>
<dbReference type="AlphaFoldDB" id="A0A2G8RSP2"/>
<dbReference type="EMBL" id="AYKW01000067">
    <property type="protein sequence ID" value="PIL24536.1"/>
    <property type="molecule type" value="Genomic_DNA"/>
</dbReference>
<feature type="region of interest" description="Disordered" evidence="1">
    <location>
        <begin position="1"/>
        <end position="56"/>
    </location>
</feature>
<evidence type="ECO:0000313" key="2">
    <source>
        <dbReference type="EMBL" id="PIL24536.1"/>
    </source>
</evidence>